<proteinExistence type="predicted"/>
<dbReference type="AlphaFoldDB" id="A0A1U7CYD3"/>
<reference evidence="3" key="1">
    <citation type="submission" date="2016-12" db="EMBL/GenBank/DDBJ databases">
        <title>Comparative genomics of four Isosphaeraceae planctomycetes: a common pool of plasmids and glycoside hydrolase genes.</title>
        <authorList>
            <person name="Ivanova A."/>
        </authorList>
    </citation>
    <scope>NUCLEOTIDE SEQUENCE [LARGE SCALE GENOMIC DNA]</scope>
    <source>
        <strain evidence="3">PX4</strain>
    </source>
</reference>
<keyword evidence="3" id="KW-1185">Reference proteome</keyword>
<feature type="region of interest" description="Disordered" evidence="1">
    <location>
        <begin position="340"/>
        <end position="370"/>
    </location>
</feature>
<evidence type="ECO:0000313" key="2">
    <source>
        <dbReference type="EMBL" id="APW63954.1"/>
    </source>
</evidence>
<gene>
    <name evidence="2" type="ORF">BSF38_05542</name>
</gene>
<organism evidence="2 3">
    <name type="scientific">Paludisphaera borealis</name>
    <dbReference type="NCBI Taxonomy" id="1387353"/>
    <lineage>
        <taxon>Bacteria</taxon>
        <taxon>Pseudomonadati</taxon>
        <taxon>Planctomycetota</taxon>
        <taxon>Planctomycetia</taxon>
        <taxon>Isosphaerales</taxon>
        <taxon>Isosphaeraceae</taxon>
        <taxon>Paludisphaera</taxon>
    </lineage>
</organism>
<dbReference type="KEGG" id="pbor:BSF38_05542"/>
<evidence type="ECO:0000313" key="3">
    <source>
        <dbReference type="Proteomes" id="UP000186309"/>
    </source>
</evidence>
<sequence length="370" mass="39460">MVYDSMKQAGRDAESARVAKNLALSDCVDRDGHADVEMQPRERVAVNSLENATSSSKYWLRNGMVGLAAAALLYAGYGRSISQPSRVVETRRPVFSGPGSAPPARLVHLEAGARFDDRRPPEGWSRLVLKSTPRLTSGDLDTLSEEAFKTAGRVRLAIVADVVPTDSGRYALDRVGVGLSAPADDDKGDVIVTPRVVDGSKGPWSTKQRIILTAGSFELSHAALVAATPTFALVRMPTKYLLAGEHKKASLLYAFLVDAASGRLRTFVWRDAADQAPRVLNELETPATVDGVLDVKAGKLAGIPITWSFAMTTTPGETEHAVAPELAERLAPGRIEATAPDELESTITAVSAAPVKARREQPASSETPAP</sequence>
<protein>
    <submittedName>
        <fullName evidence="2">Uncharacterized protein</fullName>
    </submittedName>
</protein>
<dbReference type="Proteomes" id="UP000186309">
    <property type="component" value="Chromosome"/>
</dbReference>
<dbReference type="EMBL" id="CP019082">
    <property type="protein sequence ID" value="APW63954.1"/>
    <property type="molecule type" value="Genomic_DNA"/>
</dbReference>
<evidence type="ECO:0000256" key="1">
    <source>
        <dbReference type="SAM" id="MobiDB-lite"/>
    </source>
</evidence>
<accession>A0A1U7CYD3</accession>
<name>A0A1U7CYD3_9BACT</name>